<protein>
    <submittedName>
        <fullName evidence="1">Uncharacterized protein</fullName>
    </submittedName>
</protein>
<accession>A0A6J5NKV0</accession>
<gene>
    <name evidence="1" type="ORF">UFOVP694_119</name>
</gene>
<dbReference type="EMBL" id="LR796651">
    <property type="protein sequence ID" value="CAB4158051.1"/>
    <property type="molecule type" value="Genomic_DNA"/>
</dbReference>
<name>A0A6J5NKV0_9CAUD</name>
<evidence type="ECO:0000313" key="1">
    <source>
        <dbReference type="EMBL" id="CAB4158051.1"/>
    </source>
</evidence>
<organism evidence="1">
    <name type="scientific">uncultured Caudovirales phage</name>
    <dbReference type="NCBI Taxonomy" id="2100421"/>
    <lineage>
        <taxon>Viruses</taxon>
        <taxon>Duplodnaviria</taxon>
        <taxon>Heunggongvirae</taxon>
        <taxon>Uroviricota</taxon>
        <taxon>Caudoviricetes</taxon>
        <taxon>Peduoviridae</taxon>
        <taxon>Maltschvirus</taxon>
        <taxon>Maltschvirus maltsch</taxon>
    </lineage>
</organism>
<reference evidence="1" key="1">
    <citation type="submission" date="2020-04" db="EMBL/GenBank/DDBJ databases">
        <authorList>
            <person name="Chiriac C."/>
            <person name="Salcher M."/>
            <person name="Ghai R."/>
            <person name="Kavagutti S V."/>
        </authorList>
    </citation>
    <scope>NUCLEOTIDE SEQUENCE</scope>
</reference>
<sequence>MSNFDDLTDDQKSQVMNLVILTVKEIREQIANDIEYTYEVWATHGKAKSRRTKKAFEVCADIARGLNEIVPE</sequence>
<proteinExistence type="predicted"/>